<name>A0A087TU13_STEMI</name>
<dbReference type="AlphaFoldDB" id="A0A087TU13"/>
<feature type="chain" id="PRO_5001829897" evidence="1">
    <location>
        <begin position="20"/>
        <end position="178"/>
    </location>
</feature>
<protein>
    <submittedName>
        <fullName evidence="2">Uncharacterized protein</fullName>
    </submittedName>
</protein>
<keyword evidence="1" id="KW-0732">Signal</keyword>
<keyword evidence="3" id="KW-1185">Reference proteome</keyword>
<dbReference type="Proteomes" id="UP000054359">
    <property type="component" value="Unassembled WGS sequence"/>
</dbReference>
<evidence type="ECO:0000313" key="3">
    <source>
        <dbReference type="Proteomes" id="UP000054359"/>
    </source>
</evidence>
<reference evidence="2 3" key="1">
    <citation type="submission" date="2013-11" db="EMBL/GenBank/DDBJ databases">
        <title>Genome sequencing of Stegodyphus mimosarum.</title>
        <authorList>
            <person name="Bechsgaard J."/>
        </authorList>
    </citation>
    <scope>NUCLEOTIDE SEQUENCE [LARGE SCALE GENOMIC DNA]</scope>
</reference>
<gene>
    <name evidence="2" type="ORF">X975_00207</name>
</gene>
<proteinExistence type="predicted"/>
<sequence length="178" mass="19868">MYCLYFLFCITWTPYATFPGTCLPLVVSKFPKPINLIISFSSSVFPSRSLSVIGVLSIRNFETALLGASLVLSRPLDPDLLLRLLGGDHERDLDLLRIGDLLLRRRGDGDLDLLRYRPLALRSCSRSLSRDLLLCLSLLAGDLDRLLAIEYYETPAVANTVEITVTKKATESTLSYII</sequence>
<feature type="non-terminal residue" evidence="2">
    <location>
        <position position="178"/>
    </location>
</feature>
<evidence type="ECO:0000313" key="2">
    <source>
        <dbReference type="EMBL" id="KFM68602.1"/>
    </source>
</evidence>
<evidence type="ECO:0000256" key="1">
    <source>
        <dbReference type="SAM" id="SignalP"/>
    </source>
</evidence>
<accession>A0A087TU13</accession>
<organism evidence="2 3">
    <name type="scientific">Stegodyphus mimosarum</name>
    <name type="common">African social velvet spider</name>
    <dbReference type="NCBI Taxonomy" id="407821"/>
    <lineage>
        <taxon>Eukaryota</taxon>
        <taxon>Metazoa</taxon>
        <taxon>Ecdysozoa</taxon>
        <taxon>Arthropoda</taxon>
        <taxon>Chelicerata</taxon>
        <taxon>Arachnida</taxon>
        <taxon>Araneae</taxon>
        <taxon>Araneomorphae</taxon>
        <taxon>Entelegynae</taxon>
        <taxon>Eresoidea</taxon>
        <taxon>Eresidae</taxon>
        <taxon>Stegodyphus</taxon>
    </lineage>
</organism>
<dbReference type="EMBL" id="KK116734">
    <property type="protein sequence ID" value="KFM68602.1"/>
    <property type="molecule type" value="Genomic_DNA"/>
</dbReference>
<feature type="signal peptide" evidence="1">
    <location>
        <begin position="1"/>
        <end position="19"/>
    </location>
</feature>